<accession>A0A5J4WBQ3</accession>
<name>A0A5J4WBQ3_9EUKA</name>
<dbReference type="Proteomes" id="UP000324800">
    <property type="component" value="Unassembled WGS sequence"/>
</dbReference>
<comment type="caution">
    <text evidence="1">The sequence shown here is derived from an EMBL/GenBank/DDBJ whole genome shotgun (WGS) entry which is preliminary data.</text>
</comment>
<dbReference type="AlphaFoldDB" id="A0A5J4WBQ3"/>
<reference evidence="1 2" key="1">
    <citation type="submission" date="2019-03" db="EMBL/GenBank/DDBJ databases">
        <title>Single cell metagenomics reveals metabolic interactions within the superorganism composed of flagellate Streblomastix strix and complex community of Bacteroidetes bacteria on its surface.</title>
        <authorList>
            <person name="Treitli S.C."/>
            <person name="Kolisko M."/>
            <person name="Husnik F."/>
            <person name="Keeling P."/>
            <person name="Hampl V."/>
        </authorList>
    </citation>
    <scope>NUCLEOTIDE SEQUENCE [LARGE SCALE GENOMIC DNA]</scope>
    <source>
        <strain evidence="1">ST1C</strain>
    </source>
</reference>
<gene>
    <name evidence="1" type="ORF">EZS28_012494</name>
</gene>
<evidence type="ECO:0000313" key="2">
    <source>
        <dbReference type="Proteomes" id="UP000324800"/>
    </source>
</evidence>
<dbReference type="EMBL" id="SNRW01002698">
    <property type="protein sequence ID" value="KAA6391982.1"/>
    <property type="molecule type" value="Genomic_DNA"/>
</dbReference>
<protein>
    <submittedName>
        <fullName evidence="1">Uncharacterized protein</fullName>
    </submittedName>
</protein>
<evidence type="ECO:0000313" key="1">
    <source>
        <dbReference type="EMBL" id="KAA6391982.1"/>
    </source>
</evidence>
<organism evidence="1 2">
    <name type="scientific">Streblomastix strix</name>
    <dbReference type="NCBI Taxonomy" id="222440"/>
    <lineage>
        <taxon>Eukaryota</taxon>
        <taxon>Metamonada</taxon>
        <taxon>Preaxostyla</taxon>
        <taxon>Oxymonadida</taxon>
        <taxon>Streblomastigidae</taxon>
        <taxon>Streblomastix</taxon>
    </lineage>
</organism>
<sequence length="106" mass="12228">MDTGRKQHDSGSLIKMQRWIELFSKRRYLQSNLQNVRIVDKIIVDKPQVLLITPNWKTLPQKALLERLARRKMELPLAMDCCSIGPQLSAAKADIPPGNLMAWLIY</sequence>
<proteinExistence type="predicted"/>